<evidence type="ECO:0000313" key="2">
    <source>
        <dbReference type="Proteomes" id="UP000313359"/>
    </source>
</evidence>
<name>A0A5C2RM42_9APHY</name>
<keyword evidence="2" id="KW-1185">Reference proteome</keyword>
<organism evidence="1 2">
    <name type="scientific">Lentinus tigrinus ALCF2SS1-6</name>
    <dbReference type="NCBI Taxonomy" id="1328759"/>
    <lineage>
        <taxon>Eukaryota</taxon>
        <taxon>Fungi</taxon>
        <taxon>Dikarya</taxon>
        <taxon>Basidiomycota</taxon>
        <taxon>Agaricomycotina</taxon>
        <taxon>Agaricomycetes</taxon>
        <taxon>Polyporales</taxon>
        <taxon>Polyporaceae</taxon>
        <taxon>Lentinus</taxon>
    </lineage>
</organism>
<evidence type="ECO:0000313" key="1">
    <source>
        <dbReference type="EMBL" id="RPD52374.1"/>
    </source>
</evidence>
<dbReference type="AlphaFoldDB" id="A0A5C2RM42"/>
<dbReference type="EMBL" id="ML122367">
    <property type="protein sequence ID" value="RPD52374.1"/>
    <property type="molecule type" value="Genomic_DNA"/>
</dbReference>
<sequence>MNFITPTACVSGFHSATLLRQGALKADRHTPADIAAREKYENRLFTFHGEELRRRLDVWDYLFFGELHPLVIDFRMKYGDPQTHLPICRTVHGWVPNFNHTIRLLVLGFPLPRKRAF</sequence>
<gene>
    <name evidence="1" type="ORF">L227DRAFT_617867</name>
</gene>
<dbReference type="Proteomes" id="UP000313359">
    <property type="component" value="Unassembled WGS sequence"/>
</dbReference>
<proteinExistence type="predicted"/>
<accession>A0A5C2RM42</accession>
<reference evidence="1" key="1">
    <citation type="journal article" date="2018" name="Genome Biol. Evol.">
        <title>Genomics and development of Lentinus tigrinus, a white-rot wood-decaying mushroom with dimorphic fruiting bodies.</title>
        <authorList>
            <person name="Wu B."/>
            <person name="Xu Z."/>
            <person name="Knudson A."/>
            <person name="Carlson A."/>
            <person name="Chen N."/>
            <person name="Kovaka S."/>
            <person name="LaButti K."/>
            <person name="Lipzen A."/>
            <person name="Pennachio C."/>
            <person name="Riley R."/>
            <person name="Schakwitz W."/>
            <person name="Umezawa K."/>
            <person name="Ohm R.A."/>
            <person name="Grigoriev I.V."/>
            <person name="Nagy L.G."/>
            <person name="Gibbons J."/>
            <person name="Hibbett D."/>
        </authorList>
    </citation>
    <scope>NUCLEOTIDE SEQUENCE [LARGE SCALE GENOMIC DNA]</scope>
    <source>
        <strain evidence="1">ALCF2SS1-6</strain>
    </source>
</reference>
<protein>
    <submittedName>
        <fullName evidence="1">Uncharacterized protein</fullName>
    </submittedName>
</protein>